<proteinExistence type="predicted"/>
<keyword evidence="7" id="KW-1185">Reference proteome</keyword>
<sequence length="555" mass="64079">MSAYRDQPFSLEIAFERHDVQSHSALFQLPFEILSSIFELIPDESFDKLSTINSDFYLIARSRQFATVDFRYSQRTLFLIQRLLIEVPGHETNLPKLPFFGHCVRNASAAVIRSKQMIKFDRNDWDAQISLEPEELHDHKARSFNFEEQIEALHRYLGTLIRLVLGNLENFLWLPATHFKLNQCFLESLVNSSIKGLSFGEFSLDDDLLESDDRLLQMKTRNLERLQLGLGAITFPNNVQITYSFILAHLGPTIRRLDLHLTKFSSLRMSLTSKVDLPRLEELRLSLQAPGVVSTSFLTALFSTGANCHIQSLYVSLKGDAVAKEFFKKHGHMANLKSLVWDDDDEQISMAVLRANPQLRKVNIAPGLGRYLPILVTTFQQLTTLSVVFVKRSSMVPATFDTIGRITTLENLRIGLEEQESDFSQQYWVADHNTIRNSFSRLHSLRLLSFEFDTYHLHEVFDRHRYYRDMILLVQVQALPITNSTTHMDPSQWELEHKHRMTLAADSYFQEHPDLNFIYLGQLAVRREIWSGAVTCSQTRGRAPNTLTLVFRYSE</sequence>
<evidence type="ECO:0000313" key="7">
    <source>
        <dbReference type="Proteomes" id="UP000490939"/>
    </source>
</evidence>
<comment type="caution">
    <text evidence="2">The sequence shown here is derived from an EMBL/GenBank/DDBJ whole genome shotgun (WGS) entry which is preliminary data.</text>
</comment>
<evidence type="ECO:0000313" key="2">
    <source>
        <dbReference type="EMBL" id="KAE9969277.1"/>
    </source>
</evidence>
<dbReference type="EMBL" id="WNWR01000544">
    <property type="protein sequence ID" value="KAE9974918.1"/>
    <property type="molecule type" value="Genomic_DNA"/>
</dbReference>
<dbReference type="EMBL" id="WNWS01000081">
    <property type="protein sequence ID" value="KAE9982033.1"/>
    <property type="molecule type" value="Genomic_DNA"/>
</dbReference>
<dbReference type="EMBL" id="WNWQ01000375">
    <property type="protein sequence ID" value="KAE9969277.1"/>
    <property type="molecule type" value="Genomic_DNA"/>
</dbReference>
<evidence type="ECO:0000313" key="4">
    <source>
        <dbReference type="EMBL" id="KAE9982033.1"/>
    </source>
</evidence>
<dbReference type="PROSITE" id="PS50181">
    <property type="entry name" value="FBOX"/>
    <property type="match status" value="1"/>
</dbReference>
<dbReference type="OrthoDB" id="3257981at2759"/>
<evidence type="ECO:0000313" key="5">
    <source>
        <dbReference type="Proteomes" id="UP000433883"/>
    </source>
</evidence>
<dbReference type="SUPFAM" id="SSF52047">
    <property type="entry name" value="RNI-like"/>
    <property type="match status" value="1"/>
</dbReference>
<dbReference type="Proteomes" id="UP000447873">
    <property type="component" value="Unassembled WGS sequence"/>
</dbReference>
<dbReference type="InterPro" id="IPR001810">
    <property type="entry name" value="F-box_dom"/>
</dbReference>
<dbReference type="Proteomes" id="UP000490939">
    <property type="component" value="Unassembled WGS sequence"/>
</dbReference>
<evidence type="ECO:0000259" key="1">
    <source>
        <dbReference type="PROSITE" id="PS50181"/>
    </source>
</evidence>
<protein>
    <recommendedName>
        <fullName evidence="1">F-box domain-containing protein</fullName>
    </recommendedName>
</protein>
<dbReference type="AlphaFoldDB" id="A0A8H3UGW6"/>
<accession>A0A8H3UGW6</accession>
<reference evidence="2 5" key="1">
    <citation type="submission" date="2019-11" db="EMBL/GenBank/DDBJ databases">
        <title>Venturia inaequalis Genome Resource.</title>
        <authorList>
            <person name="Lichtner F.J."/>
        </authorList>
    </citation>
    <scope>NUCLEOTIDE SEQUENCE [LARGE SCALE GENOMIC DNA]</scope>
    <source>
        <strain evidence="4 6">120213</strain>
        <strain evidence="2">Bline_iso_100314</strain>
        <strain evidence="3 7">DMI_063113</strain>
    </source>
</reference>
<feature type="domain" description="F-box" evidence="1">
    <location>
        <begin position="23"/>
        <end position="68"/>
    </location>
</feature>
<evidence type="ECO:0000313" key="3">
    <source>
        <dbReference type="EMBL" id="KAE9974918.1"/>
    </source>
</evidence>
<gene>
    <name evidence="2" type="ORF">BLS_005431</name>
    <name evidence="3" type="ORF">EG327_008622</name>
    <name evidence="4" type="ORF">EG328_011275</name>
</gene>
<evidence type="ECO:0000313" key="6">
    <source>
        <dbReference type="Proteomes" id="UP000447873"/>
    </source>
</evidence>
<organism evidence="2 5">
    <name type="scientific">Venturia inaequalis</name>
    <name type="common">Apple scab fungus</name>
    <dbReference type="NCBI Taxonomy" id="5025"/>
    <lineage>
        <taxon>Eukaryota</taxon>
        <taxon>Fungi</taxon>
        <taxon>Dikarya</taxon>
        <taxon>Ascomycota</taxon>
        <taxon>Pezizomycotina</taxon>
        <taxon>Dothideomycetes</taxon>
        <taxon>Pleosporomycetidae</taxon>
        <taxon>Venturiales</taxon>
        <taxon>Venturiaceae</taxon>
        <taxon>Venturia</taxon>
    </lineage>
</organism>
<name>A0A8H3UGW6_VENIN</name>
<dbReference type="Proteomes" id="UP000433883">
    <property type="component" value="Unassembled WGS sequence"/>
</dbReference>